<evidence type="ECO:0000256" key="1">
    <source>
        <dbReference type="ARBA" id="ARBA00023125"/>
    </source>
</evidence>
<dbReference type="CDD" id="cd00789">
    <property type="entry name" value="KU_like"/>
    <property type="match status" value="1"/>
</dbReference>
<dbReference type="HAMAP" id="MF_01875">
    <property type="entry name" value="Prokaryotic_Ku"/>
    <property type="match status" value="1"/>
</dbReference>
<evidence type="ECO:0000259" key="5">
    <source>
        <dbReference type="SMART" id="SM00559"/>
    </source>
</evidence>
<keyword evidence="3" id="KW-0227">DNA damage</keyword>
<evidence type="ECO:0000313" key="7">
    <source>
        <dbReference type="Proteomes" id="UP000315677"/>
    </source>
</evidence>
<dbReference type="AlphaFoldDB" id="A0A543DIN1"/>
<dbReference type="PANTHER" id="PTHR41251">
    <property type="entry name" value="NON-HOMOLOGOUS END JOINING PROTEIN KU"/>
    <property type="match status" value="1"/>
</dbReference>
<keyword evidence="1 3" id="KW-0238">DNA-binding</keyword>
<dbReference type="Pfam" id="PF02735">
    <property type="entry name" value="Ku"/>
    <property type="match status" value="1"/>
</dbReference>
<dbReference type="InterPro" id="IPR016194">
    <property type="entry name" value="SPOC-like_C_dom_sf"/>
</dbReference>
<comment type="function">
    <text evidence="3">With LigD forms a non-homologous end joining (NHEJ) DNA repair enzyme, which repairs dsDNA breaks with reduced fidelity. Binds linear dsDNA with 5'- and 3'- overhangs but not closed circular dsDNA nor ssDNA. Recruits and stimulates the ligase activity of LigD.</text>
</comment>
<keyword evidence="2 3" id="KW-0233">DNA recombination</keyword>
<dbReference type="Proteomes" id="UP000315677">
    <property type="component" value="Unassembled WGS sequence"/>
</dbReference>
<evidence type="ECO:0000256" key="2">
    <source>
        <dbReference type="ARBA" id="ARBA00023172"/>
    </source>
</evidence>
<dbReference type="NCBIfam" id="TIGR02772">
    <property type="entry name" value="Ku_bact"/>
    <property type="match status" value="1"/>
</dbReference>
<keyword evidence="7" id="KW-1185">Reference proteome</keyword>
<evidence type="ECO:0000256" key="4">
    <source>
        <dbReference type="SAM" id="MobiDB-lite"/>
    </source>
</evidence>
<keyword evidence="3" id="KW-0234">DNA repair</keyword>
<gene>
    <name evidence="3" type="primary">ku</name>
    <name evidence="6" type="ORF">FB558_4930</name>
</gene>
<reference evidence="6 7" key="1">
    <citation type="submission" date="2019-06" db="EMBL/GenBank/DDBJ databases">
        <title>Sequencing the genomes of 1000 actinobacteria strains.</title>
        <authorList>
            <person name="Klenk H.-P."/>
        </authorList>
    </citation>
    <scope>NUCLEOTIDE SEQUENCE [LARGE SCALE GENOMIC DNA]</scope>
    <source>
        <strain evidence="6 7">DSM 45301</strain>
    </source>
</reference>
<accession>A0A543DIN1</accession>
<feature type="region of interest" description="Disordered" evidence="4">
    <location>
        <begin position="279"/>
        <end position="345"/>
    </location>
</feature>
<dbReference type="Gene3D" id="2.40.290.10">
    <property type="match status" value="1"/>
</dbReference>
<dbReference type="SUPFAM" id="SSF100939">
    <property type="entry name" value="SPOC domain-like"/>
    <property type="match status" value="1"/>
</dbReference>
<dbReference type="InterPro" id="IPR009187">
    <property type="entry name" value="Prok_Ku"/>
</dbReference>
<dbReference type="GO" id="GO:0006310">
    <property type="term" value="P:DNA recombination"/>
    <property type="evidence" value="ECO:0007669"/>
    <property type="project" value="UniProtKB-KW"/>
</dbReference>
<dbReference type="FunFam" id="2.40.290.10:FF:000004">
    <property type="entry name" value="Non-homologous end joining protein Ku"/>
    <property type="match status" value="1"/>
</dbReference>
<protein>
    <recommendedName>
        <fullName evidence="3">Non-homologous end joining protein Ku</fullName>
    </recommendedName>
</protein>
<sequence>MFGSDYERLLVLSSVCGHGFGVLTGMARAIWTGAISFGLVSIPVGLFSATEDHTIHFHQFERGTSDRIRYQRVNERTGKEVEYSDIVKGKDVGGGEHVIVEPDELADIAPGRSRTIDITTFVDLDEIDPIFFQKTYWLAPTDEQYARPYGLLREAMTRTNRAGVATFVMRGKEYLTVLRADGEALALETLFFADEIRDRSALDLPGAAKPKGKELDMATGLIEAMSGPWKPEDFRDTYTERVEKLVEDKRRGRETVTEAAPPEPTAMTDLIAALERSVADARGGGRKKQKAASDGASDLSGLSKSDLAKMARELDVKGRSSMSRDQLQEAVAAASGSTARRKKAS</sequence>
<evidence type="ECO:0000313" key="6">
    <source>
        <dbReference type="EMBL" id="TQM09180.1"/>
    </source>
</evidence>
<comment type="caution">
    <text evidence="6">The sequence shown here is derived from an EMBL/GenBank/DDBJ whole genome shotgun (WGS) entry which is preliminary data.</text>
</comment>
<name>A0A543DIN1_9PSEU</name>
<comment type="similarity">
    <text evidence="3">Belongs to the prokaryotic Ku family.</text>
</comment>
<proteinExistence type="inferred from homology"/>
<evidence type="ECO:0000256" key="3">
    <source>
        <dbReference type="HAMAP-Rule" id="MF_01875"/>
    </source>
</evidence>
<dbReference type="PANTHER" id="PTHR41251:SF1">
    <property type="entry name" value="NON-HOMOLOGOUS END JOINING PROTEIN KU"/>
    <property type="match status" value="1"/>
</dbReference>
<feature type="domain" description="Ku" evidence="5">
    <location>
        <begin position="78"/>
        <end position="207"/>
    </location>
</feature>
<comment type="subunit">
    <text evidence="3">Homodimer. Interacts with LigD.</text>
</comment>
<organism evidence="6 7">
    <name type="scientific">Pseudonocardia kunmingensis</name>
    <dbReference type="NCBI Taxonomy" id="630975"/>
    <lineage>
        <taxon>Bacteria</taxon>
        <taxon>Bacillati</taxon>
        <taxon>Actinomycetota</taxon>
        <taxon>Actinomycetes</taxon>
        <taxon>Pseudonocardiales</taxon>
        <taxon>Pseudonocardiaceae</taxon>
        <taxon>Pseudonocardia</taxon>
    </lineage>
</organism>
<dbReference type="GO" id="GO:0003690">
    <property type="term" value="F:double-stranded DNA binding"/>
    <property type="evidence" value="ECO:0007669"/>
    <property type="project" value="UniProtKB-UniRule"/>
</dbReference>
<dbReference type="PIRSF" id="PIRSF006493">
    <property type="entry name" value="Prok_Ku"/>
    <property type="match status" value="1"/>
</dbReference>
<feature type="compositionally biased region" description="Basic and acidic residues" evidence="4">
    <location>
        <begin position="306"/>
        <end position="318"/>
    </location>
</feature>
<dbReference type="EMBL" id="VFPA01000003">
    <property type="protein sequence ID" value="TQM09180.1"/>
    <property type="molecule type" value="Genomic_DNA"/>
</dbReference>
<dbReference type="SMART" id="SM00559">
    <property type="entry name" value="Ku78"/>
    <property type="match status" value="1"/>
</dbReference>
<dbReference type="GO" id="GO:0006303">
    <property type="term" value="P:double-strand break repair via nonhomologous end joining"/>
    <property type="evidence" value="ECO:0007669"/>
    <property type="project" value="UniProtKB-UniRule"/>
</dbReference>
<dbReference type="InterPro" id="IPR006164">
    <property type="entry name" value="DNA_bd_Ku70/Ku80"/>
</dbReference>